<gene>
    <name evidence="3" type="ORF">CAL65_19185</name>
</gene>
<dbReference type="Pfam" id="PF01613">
    <property type="entry name" value="Flavin_Reduct"/>
    <property type="match status" value="1"/>
</dbReference>
<dbReference type="Proteomes" id="UP000256763">
    <property type="component" value="Unassembled WGS sequence"/>
</dbReference>
<dbReference type="PANTHER" id="PTHR30466:SF1">
    <property type="entry name" value="FMN REDUCTASE (NADH) RUTF"/>
    <property type="match status" value="1"/>
</dbReference>
<dbReference type="InterPro" id="IPR050268">
    <property type="entry name" value="NADH-dep_flavin_reductase"/>
</dbReference>
<dbReference type="InterPro" id="IPR012349">
    <property type="entry name" value="Split_barrel_FMN-bd"/>
</dbReference>
<proteinExistence type="predicted"/>
<evidence type="ECO:0000313" key="3">
    <source>
        <dbReference type="EMBL" id="RFA32602.1"/>
    </source>
</evidence>
<dbReference type="OrthoDB" id="9792436at2"/>
<dbReference type="AlphaFoldDB" id="A0A3E0WI11"/>
<sequence>MAFKFPFRGGSRAVNGATYSDKGVPRARLPVMDEAGGASVEQVEFIEAMARWTSSIWIVTAEEGGVRYGRTVTAMMPLAPQPPTLLVSIMRDALLAEVIERTEGFSLSMLAAGQAEVADAFAGKVPPPQRFERGDWTQWPSGRPRLGQASVALDCRLSGVIDTESHLVFSGTITCTALTEDYAPLLWGARSYRQVSDD</sequence>
<dbReference type="EMBL" id="NFZW01000027">
    <property type="protein sequence ID" value="RFA32602.1"/>
    <property type="molecule type" value="Genomic_DNA"/>
</dbReference>
<dbReference type="Gene3D" id="2.30.110.10">
    <property type="entry name" value="Electron Transport, Fmn-binding Protein, Chain A"/>
    <property type="match status" value="1"/>
</dbReference>
<dbReference type="GO" id="GO:0010181">
    <property type="term" value="F:FMN binding"/>
    <property type="evidence" value="ECO:0007669"/>
    <property type="project" value="InterPro"/>
</dbReference>
<evidence type="ECO:0000256" key="1">
    <source>
        <dbReference type="ARBA" id="ARBA00023002"/>
    </source>
</evidence>
<dbReference type="RefSeq" id="WP_116303787.1">
    <property type="nucleotide sequence ID" value="NZ_NFZV01000028.1"/>
</dbReference>
<feature type="domain" description="Flavin reductase like" evidence="2">
    <location>
        <begin position="49"/>
        <end position="194"/>
    </location>
</feature>
<protein>
    <recommendedName>
        <fullName evidence="2">Flavin reductase like domain-containing protein</fullName>
    </recommendedName>
</protein>
<dbReference type="SMART" id="SM00903">
    <property type="entry name" value="Flavin_Reduct"/>
    <property type="match status" value="1"/>
</dbReference>
<comment type="caution">
    <text evidence="3">The sequence shown here is derived from an EMBL/GenBank/DDBJ whole genome shotgun (WGS) entry which is preliminary data.</text>
</comment>
<keyword evidence="4" id="KW-1185">Reference proteome</keyword>
<reference evidence="4" key="1">
    <citation type="submission" date="2017-05" db="EMBL/GenBank/DDBJ databases">
        <authorList>
            <person name="Sharma S."/>
            <person name="Sidhu C."/>
            <person name="Pinnaka A.K."/>
        </authorList>
    </citation>
    <scope>NUCLEOTIDE SEQUENCE [LARGE SCALE GENOMIC DNA]</scope>
    <source>
        <strain evidence="4">AK93</strain>
    </source>
</reference>
<dbReference type="InterPro" id="IPR002563">
    <property type="entry name" value="Flavin_Rdtase-like_dom"/>
</dbReference>
<keyword evidence="1" id="KW-0560">Oxidoreductase</keyword>
<dbReference type="SUPFAM" id="SSF50475">
    <property type="entry name" value="FMN-binding split barrel"/>
    <property type="match status" value="1"/>
</dbReference>
<evidence type="ECO:0000313" key="4">
    <source>
        <dbReference type="Proteomes" id="UP000256763"/>
    </source>
</evidence>
<dbReference type="GO" id="GO:0042602">
    <property type="term" value="F:riboflavin reductase (NADPH) activity"/>
    <property type="evidence" value="ECO:0007669"/>
    <property type="project" value="TreeGrafter"/>
</dbReference>
<accession>A0A3E0WI11</accession>
<organism evidence="3 4">
    <name type="scientific">Alkalilimnicola ehrlichii</name>
    <dbReference type="NCBI Taxonomy" id="351052"/>
    <lineage>
        <taxon>Bacteria</taxon>
        <taxon>Pseudomonadati</taxon>
        <taxon>Pseudomonadota</taxon>
        <taxon>Gammaproteobacteria</taxon>
        <taxon>Chromatiales</taxon>
        <taxon>Ectothiorhodospiraceae</taxon>
        <taxon>Alkalilimnicola</taxon>
    </lineage>
</organism>
<evidence type="ECO:0000259" key="2">
    <source>
        <dbReference type="SMART" id="SM00903"/>
    </source>
</evidence>
<name>A0A3E0WI11_9GAMM</name>
<dbReference type="PANTHER" id="PTHR30466">
    <property type="entry name" value="FLAVIN REDUCTASE"/>
    <property type="match status" value="1"/>
</dbReference>